<dbReference type="PANTHER" id="PTHR46696">
    <property type="entry name" value="P450, PUTATIVE (EUROFUNG)-RELATED"/>
    <property type="match status" value="1"/>
</dbReference>
<dbReference type="Proteomes" id="UP000597341">
    <property type="component" value="Unassembled WGS sequence"/>
</dbReference>
<dbReference type="InterPro" id="IPR036396">
    <property type="entry name" value="Cyt_P450_sf"/>
</dbReference>
<dbReference type="EMBL" id="BNAD01000007">
    <property type="protein sequence ID" value="GHE17996.1"/>
    <property type="molecule type" value="Genomic_DNA"/>
</dbReference>
<dbReference type="InterPro" id="IPR017972">
    <property type="entry name" value="Cyt_P450_CS"/>
</dbReference>
<dbReference type="InterPro" id="IPR001128">
    <property type="entry name" value="Cyt_P450"/>
</dbReference>
<dbReference type="PANTHER" id="PTHR46696:SF4">
    <property type="entry name" value="BIOTIN BIOSYNTHESIS CYTOCHROME P450"/>
    <property type="match status" value="1"/>
</dbReference>
<gene>
    <name evidence="3" type="ORF">GCM10011376_26060</name>
</gene>
<dbReference type="Gene3D" id="1.10.630.10">
    <property type="entry name" value="Cytochrome P450"/>
    <property type="match status" value="1"/>
</dbReference>
<keyword evidence="2" id="KW-0503">Monooxygenase</keyword>
<accession>A0ABQ3HKC5</accession>
<organism evidence="3 4">
    <name type="scientific">Nocardioides flavus</name>
    <name type="common">ex Wang et al. 2016</name>
    <dbReference type="NCBI Taxonomy" id="2058780"/>
    <lineage>
        <taxon>Bacteria</taxon>
        <taxon>Bacillati</taxon>
        <taxon>Actinomycetota</taxon>
        <taxon>Actinomycetes</taxon>
        <taxon>Propionibacteriales</taxon>
        <taxon>Nocardioidaceae</taxon>
        <taxon>Nocardioides</taxon>
    </lineage>
</organism>
<dbReference type="InterPro" id="IPR002397">
    <property type="entry name" value="Cyt_P450_B"/>
</dbReference>
<keyword evidence="2" id="KW-0560">Oxidoreductase</keyword>
<dbReference type="CDD" id="cd11078">
    <property type="entry name" value="CYP130-like"/>
    <property type="match status" value="1"/>
</dbReference>
<dbReference type="PRINTS" id="PR00359">
    <property type="entry name" value="BP450"/>
</dbReference>
<evidence type="ECO:0000313" key="3">
    <source>
        <dbReference type="EMBL" id="GHE17996.1"/>
    </source>
</evidence>
<name>A0ABQ3HKC5_9ACTN</name>
<proteinExistence type="inferred from homology"/>
<sequence length="392" mass="43282">MSDQPLTYSPFDAEVIADPYPVYRELRANSPAHWSREANSWVLSRYDDVSAALADPATYSSASGIFPAPPGVDMTELFLPMLIMSDPPRHTQLRQIVSRAFTPRRIASLEPHIETLVKDLLDQTPEAGNWEFVSGFAGPLPAIVIADMLGVPRDDRDQFRAWSTTLIQSNPVRGEFGAGLDAAAALYEYFTAFLAERRAHPQDDLMTALVQAEVDGEYLSEEELLGFCLLLLVAGHETTTNLLSNSAVVLAQHPDVRQQLADDPELVPAAVEELLRFDSPVQGLARTLTAPVELHGESMQTGDTVLLLFGSANRDDHAFPHADRFDVNRHPERQVAFGRGIHFCLGASLARLEARIALQTLLTRRPDWDVDLDAAVRLHSGPIRGYISLPMQ</sequence>
<keyword evidence="2" id="KW-0349">Heme</keyword>
<comment type="caution">
    <text evidence="3">The sequence shown here is derived from an EMBL/GenBank/DDBJ whole genome shotgun (WGS) entry which is preliminary data.</text>
</comment>
<reference evidence="4" key="1">
    <citation type="journal article" date="2019" name="Int. J. Syst. Evol. Microbiol.">
        <title>The Global Catalogue of Microorganisms (GCM) 10K type strain sequencing project: providing services to taxonomists for standard genome sequencing and annotation.</title>
        <authorList>
            <consortium name="The Broad Institute Genomics Platform"/>
            <consortium name="The Broad Institute Genome Sequencing Center for Infectious Disease"/>
            <person name="Wu L."/>
            <person name="Ma J."/>
        </authorList>
    </citation>
    <scope>NUCLEOTIDE SEQUENCE [LARGE SCALE GENOMIC DNA]</scope>
    <source>
        <strain evidence="4">CGMCC 1.12791</strain>
    </source>
</reference>
<dbReference type="SUPFAM" id="SSF48264">
    <property type="entry name" value="Cytochrome P450"/>
    <property type="match status" value="1"/>
</dbReference>
<keyword evidence="4" id="KW-1185">Reference proteome</keyword>
<dbReference type="PROSITE" id="PS00086">
    <property type="entry name" value="CYTOCHROME_P450"/>
    <property type="match status" value="1"/>
</dbReference>
<comment type="similarity">
    <text evidence="1 2">Belongs to the cytochrome P450 family.</text>
</comment>
<keyword evidence="2" id="KW-0479">Metal-binding</keyword>
<dbReference type="Pfam" id="PF00067">
    <property type="entry name" value="p450"/>
    <property type="match status" value="1"/>
</dbReference>
<dbReference type="PRINTS" id="PR00385">
    <property type="entry name" value="P450"/>
</dbReference>
<evidence type="ECO:0000256" key="2">
    <source>
        <dbReference type="RuleBase" id="RU000461"/>
    </source>
</evidence>
<protein>
    <submittedName>
        <fullName evidence="3">Cytochrome P450</fullName>
    </submittedName>
</protein>
<keyword evidence="2" id="KW-0408">Iron</keyword>
<evidence type="ECO:0000313" key="4">
    <source>
        <dbReference type="Proteomes" id="UP000597341"/>
    </source>
</evidence>
<evidence type="ECO:0000256" key="1">
    <source>
        <dbReference type="ARBA" id="ARBA00010617"/>
    </source>
</evidence>